<evidence type="ECO:0000256" key="1">
    <source>
        <dbReference type="ARBA" id="ARBA00010528"/>
    </source>
</evidence>
<gene>
    <name evidence="6" type="ORF">RHTO0S_14e00364g</name>
</gene>
<dbReference type="AlphaFoldDB" id="A0A061BCW8"/>
<sequence length="342" mass="37102">MSLLAATRRVLRPSAFASSSRAFATSIESTAPSAAAPVRRAAAKTPAPTPKPVTLPPAPTKTPKPSVFDEFVHVPLQTFYPQGASVQVANEPLIVPLPATVFNIASRPTLLHKIIVAHLSSLRQGTASTKNRSEVNYSGRKIRPQKGTGRARLGSRGSPMLVGGGRAFGPRPKGPNGWKLKINHKERQLGTRVALSEKWRAGKLAVIDKAGLEVPKTRLLHEQLVKREWEEALFIATAGQSDEARQAFVLAAQNIPGVKVVTDINQLSVYDIVKGKRVIMELDSVDDVIARADPLNPLLEMDEYEDGEYEEISQEELEAFLAENGDLLEQLQRGAVPGQLPA</sequence>
<evidence type="ECO:0000313" key="6">
    <source>
        <dbReference type="EMBL" id="CDR47182.1"/>
    </source>
</evidence>
<feature type="compositionally biased region" description="Low complexity" evidence="5">
    <location>
        <begin position="34"/>
        <end position="46"/>
    </location>
</feature>
<name>A0A061BCW8_RHOTO</name>
<dbReference type="GO" id="GO:0003735">
    <property type="term" value="F:structural constituent of ribosome"/>
    <property type="evidence" value="ECO:0007669"/>
    <property type="project" value="InterPro"/>
</dbReference>
<dbReference type="Gene3D" id="3.40.1370.10">
    <property type="match status" value="1"/>
</dbReference>
<dbReference type="SUPFAM" id="SSF52166">
    <property type="entry name" value="Ribosomal protein L4"/>
    <property type="match status" value="1"/>
</dbReference>
<comment type="similarity">
    <text evidence="1">Belongs to the universal ribosomal protein uL4 family.</text>
</comment>
<dbReference type="GO" id="GO:0006412">
    <property type="term" value="P:translation"/>
    <property type="evidence" value="ECO:0007669"/>
    <property type="project" value="InterPro"/>
</dbReference>
<dbReference type="EMBL" id="LK052949">
    <property type="protein sequence ID" value="CDR47182.1"/>
    <property type="molecule type" value="Genomic_DNA"/>
</dbReference>
<dbReference type="GO" id="GO:1990904">
    <property type="term" value="C:ribonucleoprotein complex"/>
    <property type="evidence" value="ECO:0007669"/>
    <property type="project" value="UniProtKB-KW"/>
</dbReference>
<evidence type="ECO:0000256" key="2">
    <source>
        <dbReference type="ARBA" id="ARBA00022980"/>
    </source>
</evidence>
<feature type="region of interest" description="Disordered" evidence="5">
    <location>
        <begin position="130"/>
        <end position="177"/>
    </location>
</feature>
<reference evidence="6" key="1">
    <citation type="journal article" date="2014" name="Genome Announc.">
        <title>Draft genome sequence of Rhodosporidium toruloides CECT1137, an oleaginous yeast of biotechnological interest.</title>
        <authorList>
            <person name="Morin N."/>
            <person name="Calcas X."/>
            <person name="Devillers H."/>
            <person name="Durrens P."/>
            <person name="Sherman D.J."/>
            <person name="Nicaud J.-M."/>
            <person name="Neuveglise C."/>
        </authorList>
    </citation>
    <scope>NUCLEOTIDE SEQUENCE</scope>
    <source>
        <strain evidence="6">CECT1137</strain>
    </source>
</reference>
<proteinExistence type="inferred from homology"/>
<keyword evidence="2" id="KW-0689">Ribosomal protein</keyword>
<dbReference type="InterPro" id="IPR023574">
    <property type="entry name" value="Ribosomal_uL4_dom_sf"/>
</dbReference>
<dbReference type="InterPro" id="IPR002136">
    <property type="entry name" value="Ribosomal_uL4"/>
</dbReference>
<dbReference type="NCBIfam" id="TIGR03953">
    <property type="entry name" value="rplD_bact"/>
    <property type="match status" value="1"/>
</dbReference>
<evidence type="ECO:0000256" key="5">
    <source>
        <dbReference type="SAM" id="MobiDB-lite"/>
    </source>
</evidence>
<evidence type="ECO:0000256" key="3">
    <source>
        <dbReference type="ARBA" id="ARBA00023274"/>
    </source>
</evidence>
<protein>
    <recommendedName>
        <fullName evidence="4">Large ribosomal subunit protein uL4m</fullName>
    </recommendedName>
</protein>
<dbReference type="GO" id="GO:0005840">
    <property type="term" value="C:ribosome"/>
    <property type="evidence" value="ECO:0007669"/>
    <property type="project" value="UniProtKB-KW"/>
</dbReference>
<organism evidence="6">
    <name type="scientific">Rhodotorula toruloides</name>
    <name type="common">Yeast</name>
    <name type="synonym">Rhodosporidium toruloides</name>
    <dbReference type="NCBI Taxonomy" id="5286"/>
    <lineage>
        <taxon>Eukaryota</taxon>
        <taxon>Fungi</taxon>
        <taxon>Dikarya</taxon>
        <taxon>Basidiomycota</taxon>
        <taxon>Pucciniomycotina</taxon>
        <taxon>Microbotryomycetes</taxon>
        <taxon>Sporidiobolales</taxon>
        <taxon>Sporidiobolaceae</taxon>
        <taxon>Rhodotorula</taxon>
    </lineage>
</organism>
<feature type="compositionally biased region" description="Pro residues" evidence="5">
    <location>
        <begin position="47"/>
        <end position="62"/>
    </location>
</feature>
<accession>A0A061BCW8</accession>
<evidence type="ECO:0000256" key="4">
    <source>
        <dbReference type="ARBA" id="ARBA00040565"/>
    </source>
</evidence>
<feature type="region of interest" description="Disordered" evidence="5">
    <location>
        <begin position="34"/>
        <end position="62"/>
    </location>
</feature>
<dbReference type="PANTHER" id="PTHR10746">
    <property type="entry name" value="50S RIBOSOMAL PROTEIN L4"/>
    <property type="match status" value="1"/>
</dbReference>
<dbReference type="HAMAP" id="MF_01328_B">
    <property type="entry name" value="Ribosomal_uL4_B"/>
    <property type="match status" value="1"/>
</dbReference>
<dbReference type="InterPro" id="IPR013005">
    <property type="entry name" value="Ribosomal_uL4-like"/>
</dbReference>
<keyword evidence="3" id="KW-0687">Ribonucleoprotein</keyword>
<dbReference type="OrthoDB" id="275876at2759"/>
<dbReference type="PANTHER" id="PTHR10746:SF6">
    <property type="entry name" value="LARGE RIBOSOMAL SUBUNIT PROTEIN UL4M"/>
    <property type="match status" value="1"/>
</dbReference>
<dbReference type="Pfam" id="PF00573">
    <property type="entry name" value="Ribosomal_L4"/>
    <property type="match status" value="1"/>
</dbReference>